<gene>
    <name evidence="1" type="ORF">BDR25DRAFT_214477</name>
</gene>
<comment type="caution">
    <text evidence="1">The sequence shown here is derived from an EMBL/GenBank/DDBJ whole genome shotgun (WGS) entry which is preliminary data.</text>
</comment>
<feature type="non-terminal residue" evidence="1">
    <location>
        <position position="1"/>
    </location>
</feature>
<name>A0ACB6R7U6_9PLEO</name>
<accession>A0ACB6R7U6</accession>
<organism evidence="1 2">
    <name type="scientific">Lindgomyces ingoldianus</name>
    <dbReference type="NCBI Taxonomy" id="673940"/>
    <lineage>
        <taxon>Eukaryota</taxon>
        <taxon>Fungi</taxon>
        <taxon>Dikarya</taxon>
        <taxon>Ascomycota</taxon>
        <taxon>Pezizomycotina</taxon>
        <taxon>Dothideomycetes</taxon>
        <taxon>Pleosporomycetidae</taxon>
        <taxon>Pleosporales</taxon>
        <taxon>Lindgomycetaceae</taxon>
        <taxon>Lindgomyces</taxon>
    </lineage>
</organism>
<keyword evidence="2" id="KW-1185">Reference proteome</keyword>
<protein>
    <submittedName>
        <fullName evidence="1">Uncharacterized protein</fullName>
    </submittedName>
</protein>
<proteinExistence type="predicted"/>
<evidence type="ECO:0000313" key="1">
    <source>
        <dbReference type="EMBL" id="KAF2474531.1"/>
    </source>
</evidence>
<sequence>PGDYLVINVWTGWEKLEKYYCKLGDSPTYYAATILHPYYKLYYDNLWRW</sequence>
<evidence type="ECO:0000313" key="2">
    <source>
        <dbReference type="Proteomes" id="UP000799755"/>
    </source>
</evidence>
<dbReference type="Proteomes" id="UP000799755">
    <property type="component" value="Unassembled WGS sequence"/>
</dbReference>
<dbReference type="EMBL" id="MU003497">
    <property type="protein sequence ID" value="KAF2474531.1"/>
    <property type="molecule type" value="Genomic_DNA"/>
</dbReference>
<reference evidence="1" key="1">
    <citation type="journal article" date="2020" name="Stud. Mycol.">
        <title>101 Dothideomycetes genomes: a test case for predicting lifestyles and emergence of pathogens.</title>
        <authorList>
            <person name="Haridas S."/>
            <person name="Albert R."/>
            <person name="Binder M."/>
            <person name="Bloem J."/>
            <person name="Labutti K."/>
            <person name="Salamov A."/>
            <person name="Andreopoulos B."/>
            <person name="Baker S."/>
            <person name="Barry K."/>
            <person name="Bills G."/>
            <person name="Bluhm B."/>
            <person name="Cannon C."/>
            <person name="Castanera R."/>
            <person name="Culley D."/>
            <person name="Daum C."/>
            <person name="Ezra D."/>
            <person name="Gonzalez J."/>
            <person name="Henrissat B."/>
            <person name="Kuo A."/>
            <person name="Liang C."/>
            <person name="Lipzen A."/>
            <person name="Lutzoni F."/>
            <person name="Magnuson J."/>
            <person name="Mondo S."/>
            <person name="Nolan M."/>
            <person name="Ohm R."/>
            <person name="Pangilinan J."/>
            <person name="Park H.-J."/>
            <person name="Ramirez L."/>
            <person name="Alfaro M."/>
            <person name="Sun H."/>
            <person name="Tritt A."/>
            <person name="Yoshinaga Y."/>
            <person name="Zwiers L.-H."/>
            <person name="Turgeon B."/>
            <person name="Goodwin S."/>
            <person name="Spatafora J."/>
            <person name="Crous P."/>
            <person name="Grigoriev I."/>
        </authorList>
    </citation>
    <scope>NUCLEOTIDE SEQUENCE</scope>
    <source>
        <strain evidence="1">ATCC 200398</strain>
    </source>
</reference>